<evidence type="ECO:0000256" key="2">
    <source>
        <dbReference type="ARBA" id="ARBA00006484"/>
    </source>
</evidence>
<comment type="caution">
    <text evidence="5">The sequence shown here is derived from an EMBL/GenBank/DDBJ whole genome shotgun (WGS) entry which is preliminary data.</text>
</comment>
<name>A0AAD5DNK3_9CHLO</name>
<dbReference type="GO" id="GO:0016616">
    <property type="term" value="F:oxidoreductase activity, acting on the CH-OH group of donors, NAD or NADP as acceptor"/>
    <property type="evidence" value="ECO:0007669"/>
    <property type="project" value="TreeGrafter"/>
</dbReference>
<dbReference type="PANTHER" id="PTHR42760">
    <property type="entry name" value="SHORT-CHAIN DEHYDROGENASES/REDUCTASES FAMILY MEMBER"/>
    <property type="match status" value="1"/>
</dbReference>
<dbReference type="SUPFAM" id="SSF52058">
    <property type="entry name" value="L domain-like"/>
    <property type="match status" value="1"/>
</dbReference>
<keyword evidence="3" id="KW-0560">Oxidoreductase</keyword>
<dbReference type="GO" id="GO:0006633">
    <property type="term" value="P:fatty acid biosynthetic process"/>
    <property type="evidence" value="ECO:0007669"/>
    <property type="project" value="TreeGrafter"/>
</dbReference>
<dbReference type="Gene3D" id="3.40.50.720">
    <property type="entry name" value="NAD(P)-binding Rossmann-like Domain"/>
    <property type="match status" value="1"/>
</dbReference>
<feature type="region of interest" description="Disordered" evidence="4">
    <location>
        <begin position="22"/>
        <end position="49"/>
    </location>
</feature>
<dbReference type="InterPro" id="IPR036047">
    <property type="entry name" value="F-box-like_dom_sf"/>
</dbReference>
<proteinExistence type="inferred from homology"/>
<dbReference type="PRINTS" id="PR00081">
    <property type="entry name" value="GDHRDH"/>
</dbReference>
<evidence type="ECO:0000256" key="3">
    <source>
        <dbReference type="ARBA" id="ARBA00023002"/>
    </source>
</evidence>
<dbReference type="AlphaFoldDB" id="A0AAD5DNK3"/>
<dbReference type="PRINTS" id="PR00080">
    <property type="entry name" value="SDRFAMILY"/>
</dbReference>
<dbReference type="FunFam" id="3.40.50.720:FF:000084">
    <property type="entry name" value="Short-chain dehydrogenase reductase"/>
    <property type="match status" value="1"/>
</dbReference>
<reference evidence="5" key="1">
    <citation type="submission" date="2020-11" db="EMBL/GenBank/DDBJ databases">
        <title>Chlorella ohadii genome sequencing and assembly.</title>
        <authorList>
            <person name="Murik O."/>
            <person name="Treves H."/>
            <person name="Kedem I."/>
            <person name="Shotland Y."/>
            <person name="Kaplan A."/>
        </authorList>
    </citation>
    <scope>NUCLEOTIDE SEQUENCE</scope>
    <source>
        <strain evidence="5">1</strain>
    </source>
</reference>
<dbReference type="GO" id="GO:0048038">
    <property type="term" value="F:quinone binding"/>
    <property type="evidence" value="ECO:0007669"/>
    <property type="project" value="TreeGrafter"/>
</dbReference>
<comment type="subcellular location">
    <subcellularLocation>
        <location evidence="1">Cytoplasm</location>
        <location evidence="1">Cytoskeleton</location>
        <location evidence="1">Cilium axoneme</location>
    </subcellularLocation>
</comment>
<evidence type="ECO:0000256" key="4">
    <source>
        <dbReference type="SAM" id="MobiDB-lite"/>
    </source>
</evidence>
<gene>
    <name evidence="5" type="ORF">COHA_005330</name>
</gene>
<dbReference type="InterPro" id="IPR002347">
    <property type="entry name" value="SDR_fam"/>
</dbReference>
<feature type="compositionally biased region" description="Low complexity" evidence="4">
    <location>
        <begin position="23"/>
        <end position="49"/>
    </location>
</feature>
<dbReference type="SUPFAM" id="SSF81383">
    <property type="entry name" value="F-box domain"/>
    <property type="match status" value="1"/>
</dbReference>
<dbReference type="SUPFAM" id="SSF51735">
    <property type="entry name" value="NAD(P)-binding Rossmann-fold domains"/>
    <property type="match status" value="1"/>
</dbReference>
<dbReference type="InterPro" id="IPR020904">
    <property type="entry name" value="Sc_DH/Rdtase_CS"/>
</dbReference>
<dbReference type="Pfam" id="PF13561">
    <property type="entry name" value="adh_short_C2"/>
    <property type="match status" value="1"/>
</dbReference>
<accession>A0AAD5DNK3</accession>
<dbReference type="PROSITE" id="PS00061">
    <property type="entry name" value="ADH_SHORT"/>
    <property type="match status" value="1"/>
</dbReference>
<organism evidence="5 6">
    <name type="scientific">Chlorella ohadii</name>
    <dbReference type="NCBI Taxonomy" id="2649997"/>
    <lineage>
        <taxon>Eukaryota</taxon>
        <taxon>Viridiplantae</taxon>
        <taxon>Chlorophyta</taxon>
        <taxon>core chlorophytes</taxon>
        <taxon>Trebouxiophyceae</taxon>
        <taxon>Chlorellales</taxon>
        <taxon>Chlorellaceae</taxon>
        <taxon>Chlorella clade</taxon>
        <taxon>Chlorella</taxon>
    </lineage>
</organism>
<comment type="similarity">
    <text evidence="2">Belongs to the short-chain dehydrogenases/reductases (SDR) family.</text>
</comment>
<keyword evidence="6" id="KW-1185">Reference proteome</keyword>
<sequence length="859" mass="91058">MSAQAAAGRLARLTAHLQTGAESSSSSAGGLQQQPTAAAGGAAAASPGSPARSFHQRCFNFEPGRLLLDQVAIVTGAGAGIGKATAILFAQQGAKVVCSDLDAANSQATADFIRNSCGSAISVAGDVTDPELPAKLVAAAVDSFGGLHILVTCAGFTWDGMLHKMPGKQWQTMLDVHCTAPFRLIQAAAPHMREAAKAEIAASGRPRPRCILNVSSVSGVHGSIGQANYATAKAGVVGLTKAVAKEWGPFGVRCNCLTYGYINTRLVQGKEKGATIEVDGEKVALGIPQADGAAAYMKQQIALGRMGAAEEAAGAMLILASPYASYISGQSIEVTGGGWLPDVHELVASQLLSRACLVCKRWRQAIYAEPTLWRSFTLRPELLDDAPFGRQAQWLAATHNLLRRVGRHVEAFSSYIFDAYEAGSACTAGGWSLPQFLRLLDPSRLRALSLHQAAWEKAAAAAVPSFTQLTALHFASRRIPPEDAAALLRPLSCLQRLRMQVHVGSEPSGVLGHLHQLTWLEFHCDRHPPARGELTQLTRLRHLGMFGGQLQAPGLAAFPALNSYDLEYVAIEDTPAVPHAMSQGGTLWLNCVWRMSHTQRQPLQPRTLNALLPPGCSALVPLTRLELSCVELPSQVAACSQLSSLACLTVCDCYTWDRDPAPADNSDSDSDGDEEAAEAAQHGISNSTLASLLQQTPQLRELSIKECLAGDPAVLNSAVLPPGLTCLSLRCNYLSAAPEGPYPPALADLDLGGNKLTCLPLQLLDCTALTRLALDANEQLVLTLADARLLLGRLPQLSRLELGAESLLAPRVHRALLEGRPDLQLSFTWGDTESEGTSSSTSSSSSSSGEDEENEEEDE</sequence>
<dbReference type="GO" id="GO:0005930">
    <property type="term" value="C:axoneme"/>
    <property type="evidence" value="ECO:0007669"/>
    <property type="project" value="UniProtKB-SubCell"/>
</dbReference>
<dbReference type="Gene3D" id="3.80.10.10">
    <property type="entry name" value="Ribonuclease Inhibitor"/>
    <property type="match status" value="2"/>
</dbReference>
<dbReference type="InterPro" id="IPR032675">
    <property type="entry name" value="LRR_dom_sf"/>
</dbReference>
<feature type="compositionally biased region" description="Low complexity" evidence="4">
    <location>
        <begin position="835"/>
        <end position="848"/>
    </location>
</feature>
<evidence type="ECO:0000313" key="6">
    <source>
        <dbReference type="Proteomes" id="UP001205105"/>
    </source>
</evidence>
<protein>
    <submittedName>
        <fullName evidence="5">Uncharacterized protein</fullName>
    </submittedName>
</protein>
<dbReference type="Proteomes" id="UP001205105">
    <property type="component" value="Unassembled WGS sequence"/>
</dbReference>
<feature type="compositionally biased region" description="Acidic residues" evidence="4">
    <location>
        <begin position="849"/>
        <end position="859"/>
    </location>
</feature>
<dbReference type="PANTHER" id="PTHR42760:SF133">
    <property type="entry name" value="3-OXOACYL-[ACYL-CARRIER-PROTEIN] REDUCTASE"/>
    <property type="match status" value="1"/>
</dbReference>
<feature type="region of interest" description="Disordered" evidence="4">
    <location>
        <begin position="827"/>
        <end position="859"/>
    </location>
</feature>
<dbReference type="EMBL" id="JADXDR010000068">
    <property type="protein sequence ID" value="KAI7841105.1"/>
    <property type="molecule type" value="Genomic_DNA"/>
</dbReference>
<dbReference type="InterPro" id="IPR036291">
    <property type="entry name" value="NAD(P)-bd_dom_sf"/>
</dbReference>
<evidence type="ECO:0000256" key="1">
    <source>
        <dbReference type="ARBA" id="ARBA00004430"/>
    </source>
</evidence>
<evidence type="ECO:0000313" key="5">
    <source>
        <dbReference type="EMBL" id="KAI7841105.1"/>
    </source>
</evidence>